<evidence type="ECO:0000256" key="2">
    <source>
        <dbReference type="PROSITE-ProRule" id="PRU00235"/>
    </source>
</evidence>
<feature type="domain" description="RCC1-like" evidence="4">
    <location>
        <begin position="273"/>
        <end position="511"/>
    </location>
</feature>
<name>A0A0F7ULL4_NEOCL</name>
<evidence type="ECO:0000259" key="4">
    <source>
        <dbReference type="Pfam" id="PF25390"/>
    </source>
</evidence>
<dbReference type="GO" id="GO:0006511">
    <property type="term" value="P:ubiquitin-dependent protein catabolic process"/>
    <property type="evidence" value="ECO:0007669"/>
    <property type="project" value="TreeGrafter"/>
</dbReference>
<feature type="region of interest" description="Disordered" evidence="3">
    <location>
        <begin position="1210"/>
        <end position="1247"/>
    </location>
</feature>
<dbReference type="PROSITE" id="PS00626">
    <property type="entry name" value="RCC1_2"/>
    <property type="match status" value="1"/>
</dbReference>
<dbReference type="PANTHER" id="PTHR45622:SF70">
    <property type="entry name" value="SECRETION-REGULATING GUANINE NUCLEOTIDE EXCHANGE FACTOR"/>
    <property type="match status" value="1"/>
</dbReference>
<dbReference type="InterPro" id="IPR000408">
    <property type="entry name" value="Reg_chr_condens"/>
</dbReference>
<feature type="region of interest" description="Disordered" evidence="3">
    <location>
        <begin position="207"/>
        <end position="276"/>
    </location>
</feature>
<feature type="repeat" description="RCC1" evidence="2">
    <location>
        <begin position="442"/>
        <end position="491"/>
    </location>
</feature>
<feature type="region of interest" description="Disordered" evidence="3">
    <location>
        <begin position="778"/>
        <end position="1031"/>
    </location>
</feature>
<dbReference type="SUPFAM" id="SSF50985">
    <property type="entry name" value="RCC1/BLIP-II"/>
    <property type="match status" value="3"/>
</dbReference>
<feature type="compositionally biased region" description="Basic and acidic residues" evidence="3">
    <location>
        <begin position="811"/>
        <end position="823"/>
    </location>
</feature>
<dbReference type="EMBL" id="LN714485">
    <property type="protein sequence ID" value="CEL69077.1"/>
    <property type="molecule type" value="Genomic_DNA"/>
</dbReference>
<dbReference type="InterPro" id="IPR009091">
    <property type="entry name" value="RCC1/BLIP-II"/>
</dbReference>
<dbReference type="GO" id="GO:0016567">
    <property type="term" value="P:protein ubiquitination"/>
    <property type="evidence" value="ECO:0007669"/>
    <property type="project" value="TreeGrafter"/>
</dbReference>
<feature type="repeat" description="RCC1" evidence="2">
    <location>
        <begin position="264"/>
        <end position="314"/>
    </location>
</feature>
<dbReference type="PROSITE" id="PS50012">
    <property type="entry name" value="RCC1_3"/>
    <property type="match status" value="5"/>
</dbReference>
<feature type="compositionally biased region" description="Basic and acidic residues" evidence="3">
    <location>
        <begin position="938"/>
        <end position="958"/>
    </location>
</feature>
<dbReference type="PANTHER" id="PTHR45622">
    <property type="entry name" value="UBIQUITIN-PROTEIN LIGASE E3A-RELATED"/>
    <property type="match status" value="1"/>
</dbReference>
<sequence length="1342" mass="145018">MNRLIEIRPEDKGILVSQSKLIVVNGGACDFYTISLAERVETPVVISIRATFGEVAVSPDTLQIKPEEYDKPRRIVVVGGKNREVSDTPEEDSSKIELLHYVTSKTPAYDGFAFRLTVVLVSTSGAILRSFGSNLHFQLAHDSTNKKSQTHPQKLAGLPAKTTVPQISSGARHTCAVLQDGTLFGWGDGSDGQLALPLPSLGSARTLDALPGDAHTDGTPSRSGDSLVRGPPSLKPARVHSLVASPESGRRGTLSSQRRGRTLGPGGAPGSPRGRAGATGLVLVPVPRIISALEGEFVVQVGCGEAHTLILTLQGTMYAFGNAQNGRLGIPRPVDALDSPSGDQGRASLLRFRERGGLYAKYSVPQLITGIPKVRVISVGAAFSACIDDRDCLYTWGSNTAGQLGLGHTDDVWQPQKVETLKTPLLQASCGKNHLLVLTYDGHVFATGEGGEGRLGLGDTHSRHSFERVKGLPPVRFICAGGSHSAALDSGLLVWTWGSNCCGQLGLANWQPSAAFLAASVAAEAAHVVKSQSGTKAGAAREAPTLTRAENAARGVLSVWGKGKRGGDEGVSAREHRNRRTHTGKRTDGEPKQANNGHEGDEQGTREARKAILTAYSLSEGHESLSVKPQVVEFLRDKSVVTLALGPLYSLAVTLRGFVYAWGSHEQGQLGLSDRLDNQPLPVLVPAFLFSPAVQVFASPCSNCSFVSSVADVLNPFLSVSVSNSPLGSPRTPSAPATPTSVAPTAFRSASERSTSSGRHEGAAADFRAACAFRSLGSAPRRRSQSDSSSGESQAAVRGGGRPASFRLRNSGKDAQRTEKPEQRAVPSARESQRHWEGASTPRPRWQSGHVASPAERRKGEEASDVFSFNGERRRGRRSPRGDARQSKAPGRSLPRRLARRRGAVKTEESLEMDEKNCVSAVAPQSPCARCSRPSSRRSGERGKRTEARKSRFGRGQEDNEMYSDEEEEFGVSDGPGQEEKRSERGRRQAEAKRRPKRDEEAAAASQRIAENRRVGHASCTGGSLNPKNAQFNFGDQFGSWYRKLEEQEEEARQAADLCYRLRRGEERMEMFKKAASRRERSSKQSPQGKAPPVVDRMQSAPKEAAPEETPDAFKASAGDVSRAPTRPNPFSFSSVYTKEEASAKAEGRNRQPRRLASLFSAACRRRDVEGFRLFQSISVRGPENEEKEIQIDLSSVDFLPPAYWPVEKRERNLAPEANRKAKQTETASSRTRAKTRNVTSNPPSTCAKMETAAAAACLPPSKLRAAAERALDPASWGAVAHANTRKKETSHLPSFDSDGPQFLLPWKRWNPTTGEAIPLHSNAFLLKCTYKPTETSARLYR</sequence>
<dbReference type="GO" id="GO:0042073">
    <property type="term" value="P:intraciliary transport"/>
    <property type="evidence" value="ECO:0007669"/>
    <property type="project" value="TreeGrafter"/>
</dbReference>
<feature type="compositionally biased region" description="Polar residues" evidence="3">
    <location>
        <begin position="1225"/>
        <end position="1245"/>
    </location>
</feature>
<gene>
    <name evidence="5" type="ORF">BN1204_048010</name>
</gene>
<feature type="compositionally biased region" description="Low complexity" evidence="3">
    <location>
        <begin position="729"/>
        <end position="746"/>
    </location>
</feature>
<reference evidence="5" key="1">
    <citation type="journal article" date="2015" name="PLoS ONE">
        <title>Comprehensive Evaluation of Toxoplasma gondii VEG and Neospora caninum LIV Genomes with Tachyzoite Stage Transcriptome and Proteome Defines Novel Transcript Features.</title>
        <authorList>
            <person name="Ramaprasad A."/>
            <person name="Mourier T."/>
            <person name="Naeem R."/>
            <person name="Malas T.B."/>
            <person name="Moussa E."/>
            <person name="Panigrahi A."/>
            <person name="Vermont S.J."/>
            <person name="Otto T.D."/>
            <person name="Wastling J."/>
            <person name="Pain A."/>
        </authorList>
    </citation>
    <scope>NUCLEOTIDE SEQUENCE</scope>
    <source>
        <strain evidence="5">Liverpool</strain>
    </source>
</reference>
<feature type="region of interest" description="Disordered" evidence="3">
    <location>
        <begin position="1071"/>
        <end position="1133"/>
    </location>
</feature>
<feature type="region of interest" description="Disordered" evidence="3">
    <location>
        <begin position="557"/>
        <end position="606"/>
    </location>
</feature>
<feature type="compositionally biased region" description="Basic and acidic residues" evidence="3">
    <location>
        <begin position="1210"/>
        <end position="1224"/>
    </location>
</feature>
<dbReference type="Gene3D" id="2.130.10.30">
    <property type="entry name" value="Regulator of chromosome condensation 1/beta-lactamase-inhibitor protein II"/>
    <property type="match status" value="3"/>
</dbReference>
<dbReference type="GO" id="GO:0005794">
    <property type="term" value="C:Golgi apparatus"/>
    <property type="evidence" value="ECO:0007669"/>
    <property type="project" value="TreeGrafter"/>
</dbReference>
<feature type="repeat" description="RCC1" evidence="2">
    <location>
        <begin position="391"/>
        <end position="441"/>
    </location>
</feature>
<evidence type="ECO:0000256" key="1">
    <source>
        <dbReference type="ARBA" id="ARBA00022737"/>
    </source>
</evidence>
<feature type="compositionally biased region" description="Basic and acidic residues" evidence="3">
    <location>
        <begin position="978"/>
        <end position="1001"/>
    </location>
</feature>
<dbReference type="InterPro" id="IPR058923">
    <property type="entry name" value="RCC1-like_dom"/>
</dbReference>
<evidence type="ECO:0000313" key="5">
    <source>
        <dbReference type="EMBL" id="CEL69077.1"/>
    </source>
</evidence>
<dbReference type="InterPro" id="IPR051709">
    <property type="entry name" value="Ub-ligase/GTPase-reg"/>
</dbReference>
<feature type="compositionally biased region" description="Basic and acidic residues" evidence="3">
    <location>
        <begin position="1071"/>
        <end position="1083"/>
    </location>
</feature>
<feature type="repeat" description="RCC1" evidence="2">
    <location>
        <begin position="657"/>
        <end position="709"/>
    </location>
</feature>
<feature type="compositionally biased region" description="Basic residues" evidence="3">
    <location>
        <begin position="894"/>
        <end position="904"/>
    </location>
</feature>
<feature type="compositionally biased region" description="Basic and acidic residues" evidence="3">
    <location>
        <begin position="565"/>
        <end position="575"/>
    </location>
</feature>
<dbReference type="PRINTS" id="PR00633">
    <property type="entry name" value="RCCNDNSATION"/>
</dbReference>
<feature type="region of interest" description="Disordered" evidence="3">
    <location>
        <begin position="725"/>
        <end position="762"/>
    </location>
</feature>
<proteinExistence type="predicted"/>
<dbReference type="GO" id="GO:0061630">
    <property type="term" value="F:ubiquitin protein ligase activity"/>
    <property type="evidence" value="ECO:0007669"/>
    <property type="project" value="TreeGrafter"/>
</dbReference>
<feature type="compositionally biased region" description="Low complexity" evidence="3">
    <location>
        <begin position="786"/>
        <end position="796"/>
    </location>
</feature>
<dbReference type="Pfam" id="PF00415">
    <property type="entry name" value="RCC1"/>
    <property type="match status" value="1"/>
</dbReference>
<organism evidence="5">
    <name type="scientific">Neospora caninum (strain Liverpool)</name>
    <dbReference type="NCBI Taxonomy" id="572307"/>
    <lineage>
        <taxon>Eukaryota</taxon>
        <taxon>Sar</taxon>
        <taxon>Alveolata</taxon>
        <taxon>Apicomplexa</taxon>
        <taxon>Conoidasida</taxon>
        <taxon>Coccidia</taxon>
        <taxon>Eucoccidiorida</taxon>
        <taxon>Eimeriorina</taxon>
        <taxon>Sarcocystidae</taxon>
        <taxon>Neospora</taxon>
    </lineage>
</organism>
<dbReference type="Pfam" id="PF25390">
    <property type="entry name" value="WD40_RLD"/>
    <property type="match status" value="1"/>
</dbReference>
<protein>
    <submittedName>
        <fullName evidence="5">Regulator of chromosome condensation domain-containing protein, putative</fullName>
    </submittedName>
</protein>
<accession>A0A0F7ULL4</accession>
<evidence type="ECO:0000256" key="3">
    <source>
        <dbReference type="SAM" id="MobiDB-lite"/>
    </source>
</evidence>
<feature type="repeat" description="RCC1" evidence="2">
    <location>
        <begin position="126"/>
        <end position="180"/>
    </location>
</feature>
<dbReference type="GO" id="GO:0005929">
    <property type="term" value="C:cilium"/>
    <property type="evidence" value="ECO:0007669"/>
    <property type="project" value="GOC"/>
</dbReference>
<dbReference type="Pfam" id="PF13540">
    <property type="entry name" value="RCC1_2"/>
    <property type="match status" value="1"/>
</dbReference>
<feature type="compositionally biased region" description="Basic and acidic residues" evidence="3">
    <location>
        <begin position="905"/>
        <end position="917"/>
    </location>
</feature>
<feature type="compositionally biased region" description="Acidic residues" evidence="3">
    <location>
        <begin position="959"/>
        <end position="971"/>
    </location>
</feature>
<keyword evidence="1" id="KW-0677">Repeat</keyword>
<feature type="compositionally biased region" description="Polar residues" evidence="3">
    <location>
        <begin position="1021"/>
        <end position="1031"/>
    </location>
</feature>